<name>A0A221J781_9CAUD</name>
<reference evidence="1 2" key="1">
    <citation type="submission" date="2017-06" db="EMBL/GenBank/DDBJ databases">
        <authorList>
            <person name="Thomas J.E."/>
            <person name="Ahmed T."/>
            <person name="Alexander K.L."/>
            <person name="Biddle J.M."/>
            <person name="Daniels M.K."/>
            <person name="Rowlett J.R."/>
            <person name="Senay T.E."/>
            <person name="Rinehart C.A."/>
            <person name="King R.A."/>
            <person name="Staples A.K."/>
            <person name="Rowland N.S."/>
            <person name="Gaffney B.L."/>
            <person name="Stoner T.H."/>
            <person name="Garlena R.A."/>
            <person name="Russell D.A."/>
            <person name="Pope W.H."/>
            <person name="Jacobs-Sera D."/>
            <person name="Hatfull G.F."/>
        </authorList>
    </citation>
    <scope>NUCLEOTIDE SEQUENCE [LARGE SCALE GENOMIC DNA]</scope>
</reference>
<dbReference type="EMBL" id="MF185717">
    <property type="protein sequence ID" value="ASM62555.1"/>
    <property type="molecule type" value="Genomic_DNA"/>
</dbReference>
<dbReference type="Proteomes" id="UP000222954">
    <property type="component" value="Genome"/>
</dbReference>
<evidence type="ECO:0000313" key="2">
    <source>
        <dbReference type="Proteomes" id="UP000222954"/>
    </source>
</evidence>
<proteinExistence type="predicted"/>
<evidence type="ECO:0000313" key="1">
    <source>
        <dbReference type="EMBL" id="ASM62555.1"/>
    </source>
</evidence>
<organism evidence="1 2">
    <name type="scientific">Mycobacterium phage AlleyCat</name>
    <dbReference type="NCBI Taxonomy" id="2015840"/>
    <lineage>
        <taxon>Viruses</taxon>
        <taxon>Duplodnaviria</taxon>
        <taxon>Heunggongvirae</taxon>
        <taxon>Uroviricota</taxon>
        <taxon>Caudoviricetes</taxon>
        <taxon>Weiservirinae</taxon>
        <taxon>Kratiovirus</taxon>
        <taxon>Kratiovirus larva</taxon>
    </lineage>
</organism>
<gene>
    <name evidence="1" type="primary">49</name>
    <name evidence="1" type="ORF">SEA_ALLEYCAT_49</name>
</gene>
<accession>A0A221J781</accession>
<protein>
    <submittedName>
        <fullName evidence="1">Uncharacterized protein</fullName>
    </submittedName>
</protein>
<sequence length="72" mass="8203">MPCSPKHRKGCSQFHSNLVTAYRLERHYQEVTHEATLSNQAELKLARENGFRLITFRDWLAGVRGCGETNAA</sequence>